<protein>
    <submittedName>
        <fullName evidence="1">Uncharacterized protein</fullName>
    </submittedName>
</protein>
<sequence length="54" mass="5875">MTGQTDINGDVDPHQGTVKTGLEWGCFLPLMNGQTVIDGVFDPTKDHTHVLHLS</sequence>
<evidence type="ECO:0000313" key="1">
    <source>
        <dbReference type="EMBL" id="KAA1074752.1"/>
    </source>
</evidence>
<dbReference type="EMBL" id="VSWC01000157">
    <property type="protein sequence ID" value="KAA1074752.1"/>
    <property type="molecule type" value="Genomic_DNA"/>
</dbReference>
<reference evidence="1 2" key="1">
    <citation type="submission" date="2019-05" db="EMBL/GenBank/DDBJ databases">
        <title>Emergence of the Ug99 lineage of the wheat stem rust pathogen through somatic hybridization.</title>
        <authorList>
            <person name="Li F."/>
            <person name="Upadhyaya N.M."/>
            <person name="Sperschneider J."/>
            <person name="Matny O."/>
            <person name="Nguyen-Phuc H."/>
            <person name="Mago R."/>
            <person name="Raley C."/>
            <person name="Miller M.E."/>
            <person name="Silverstein K.A.T."/>
            <person name="Henningsen E."/>
            <person name="Hirsch C.D."/>
            <person name="Visser B."/>
            <person name="Pretorius Z.A."/>
            <person name="Steffenson B.J."/>
            <person name="Schwessinger B."/>
            <person name="Dodds P.N."/>
            <person name="Figueroa M."/>
        </authorList>
    </citation>
    <scope>NUCLEOTIDE SEQUENCE [LARGE SCALE GENOMIC DNA]</scope>
    <source>
        <strain evidence="1">21-0</strain>
    </source>
</reference>
<accession>A0A5B0MDK2</accession>
<keyword evidence="2" id="KW-1185">Reference proteome</keyword>
<dbReference type="AlphaFoldDB" id="A0A5B0MDK2"/>
<name>A0A5B0MDK2_PUCGR</name>
<organism evidence="1 2">
    <name type="scientific">Puccinia graminis f. sp. tritici</name>
    <dbReference type="NCBI Taxonomy" id="56615"/>
    <lineage>
        <taxon>Eukaryota</taxon>
        <taxon>Fungi</taxon>
        <taxon>Dikarya</taxon>
        <taxon>Basidiomycota</taxon>
        <taxon>Pucciniomycotina</taxon>
        <taxon>Pucciniomycetes</taxon>
        <taxon>Pucciniales</taxon>
        <taxon>Pucciniaceae</taxon>
        <taxon>Puccinia</taxon>
    </lineage>
</organism>
<gene>
    <name evidence="1" type="ORF">PGT21_018661</name>
</gene>
<comment type="caution">
    <text evidence="1">The sequence shown here is derived from an EMBL/GenBank/DDBJ whole genome shotgun (WGS) entry which is preliminary data.</text>
</comment>
<evidence type="ECO:0000313" key="2">
    <source>
        <dbReference type="Proteomes" id="UP000324748"/>
    </source>
</evidence>
<proteinExistence type="predicted"/>
<dbReference type="Proteomes" id="UP000324748">
    <property type="component" value="Unassembled WGS sequence"/>
</dbReference>